<evidence type="ECO:0000313" key="3">
    <source>
        <dbReference type="Proteomes" id="UP000250043"/>
    </source>
</evidence>
<dbReference type="Proteomes" id="UP000250043">
    <property type="component" value="Unassembled WGS sequence"/>
</dbReference>
<keyword evidence="2" id="KW-0378">Hydrolase</keyword>
<dbReference type="PANTHER" id="PTHR10963">
    <property type="entry name" value="GLYCOSYL HYDROLASE-RELATED"/>
    <property type="match status" value="1"/>
</dbReference>
<dbReference type="Gene3D" id="2.60.120.200">
    <property type="match status" value="1"/>
</dbReference>
<dbReference type="InterPro" id="IPR000757">
    <property type="entry name" value="Beta-glucanase-like"/>
</dbReference>
<dbReference type="InterPro" id="IPR050546">
    <property type="entry name" value="Glycosyl_Hydrlase_16"/>
</dbReference>
<keyword evidence="3" id="KW-1185">Reference proteome</keyword>
<dbReference type="InterPro" id="IPR013320">
    <property type="entry name" value="ConA-like_dom_sf"/>
</dbReference>
<dbReference type="Pfam" id="PF26113">
    <property type="entry name" value="GH16_XgeA"/>
    <property type="match status" value="1"/>
</dbReference>
<gene>
    <name evidence="2" type="ORF">OBBRIDRAFT_736403</name>
</gene>
<dbReference type="OrthoDB" id="192832at2759"/>
<reference evidence="2 3" key="1">
    <citation type="submission" date="2016-07" db="EMBL/GenBank/DDBJ databases">
        <title>Draft genome of the white-rot fungus Obba rivulosa 3A-2.</title>
        <authorList>
            <consortium name="DOE Joint Genome Institute"/>
            <person name="Miettinen O."/>
            <person name="Riley R."/>
            <person name="Acob R."/>
            <person name="Barry K."/>
            <person name="Cullen D."/>
            <person name="De Vries R."/>
            <person name="Hainaut M."/>
            <person name="Hatakka A."/>
            <person name="Henrissat B."/>
            <person name="Hilden K."/>
            <person name="Kuo R."/>
            <person name="Labutti K."/>
            <person name="Lipzen A."/>
            <person name="Makela M.R."/>
            <person name="Sandor L."/>
            <person name="Spatafora J.W."/>
            <person name="Grigoriev I.V."/>
            <person name="Hibbett D.S."/>
        </authorList>
    </citation>
    <scope>NUCLEOTIDE SEQUENCE [LARGE SCALE GENOMIC DNA]</scope>
    <source>
        <strain evidence="2 3">3A-2</strain>
    </source>
</reference>
<dbReference type="GO" id="GO:0004553">
    <property type="term" value="F:hydrolase activity, hydrolyzing O-glycosyl compounds"/>
    <property type="evidence" value="ECO:0007669"/>
    <property type="project" value="InterPro"/>
</dbReference>
<evidence type="ECO:0000259" key="1">
    <source>
        <dbReference type="PROSITE" id="PS51762"/>
    </source>
</evidence>
<evidence type="ECO:0000313" key="2">
    <source>
        <dbReference type="EMBL" id="OCH87309.1"/>
    </source>
</evidence>
<feature type="domain" description="GH16" evidence="1">
    <location>
        <begin position="3"/>
        <end position="301"/>
    </location>
</feature>
<dbReference type="EMBL" id="KV722490">
    <property type="protein sequence ID" value="OCH87309.1"/>
    <property type="molecule type" value="Genomic_DNA"/>
</dbReference>
<sequence length="387" mass="40899">MTRSQTGRLVPAYLTAALLCSSFVFNVSAQIYAIKQNNVGSTFYTNFQFENVSAANGARQLYVNGSTAIQNNLTYADNDTFIMRIDDTANIDPNGPGRMSVRLKSNATYTQLVTVFDIRHIPVGCATWPAIWMNDDSVGIEAGEIDILEGINSYGTSTTQLHTQGNCTMPDDRQMSGNATSTQCATSALQDDNNGRNGCSVSGPYSSTFGPTFNTNGGGWYAMERSPEGVSVWFWARFDKSVPKAISNGTDTLNTTQFGTPIATFPNTSTCNFAQEFSAHHLLLDISLCGSWAGVRFNADGCAGDCVTYVNTNGSSFGDAYWDFAAARIYLPSNSSNSSGSGSGSGSSSGGSSSDARAVLVGGFNSGHIVMIGATVLTLAAGVLSLL</sequence>
<dbReference type="SUPFAM" id="SSF49899">
    <property type="entry name" value="Concanavalin A-like lectins/glucanases"/>
    <property type="match status" value="1"/>
</dbReference>
<protein>
    <submittedName>
        <fullName evidence="2">Putative beta-glucanase from glycoside hydrolase family GH16</fullName>
    </submittedName>
</protein>
<accession>A0A8E2DIX9</accession>
<proteinExistence type="predicted"/>
<name>A0A8E2DIX9_9APHY</name>
<organism evidence="2 3">
    <name type="scientific">Obba rivulosa</name>
    <dbReference type="NCBI Taxonomy" id="1052685"/>
    <lineage>
        <taxon>Eukaryota</taxon>
        <taxon>Fungi</taxon>
        <taxon>Dikarya</taxon>
        <taxon>Basidiomycota</taxon>
        <taxon>Agaricomycotina</taxon>
        <taxon>Agaricomycetes</taxon>
        <taxon>Polyporales</taxon>
        <taxon>Gelatoporiaceae</taxon>
        <taxon>Obba</taxon>
    </lineage>
</organism>
<dbReference type="AlphaFoldDB" id="A0A8E2DIX9"/>
<dbReference type="PROSITE" id="PS51762">
    <property type="entry name" value="GH16_2"/>
    <property type="match status" value="1"/>
</dbReference>
<dbReference type="PANTHER" id="PTHR10963:SF24">
    <property type="entry name" value="GLYCOSIDASE C21B10.07-RELATED"/>
    <property type="match status" value="1"/>
</dbReference>
<dbReference type="GO" id="GO:0009251">
    <property type="term" value="P:glucan catabolic process"/>
    <property type="evidence" value="ECO:0007669"/>
    <property type="project" value="TreeGrafter"/>
</dbReference>